<evidence type="ECO:0000313" key="4">
    <source>
        <dbReference type="Proteomes" id="UP000292665"/>
    </source>
</evidence>
<dbReference type="EMBL" id="RCYR01000001">
    <property type="protein sequence ID" value="RYS82348.1"/>
    <property type="molecule type" value="Genomic_DNA"/>
</dbReference>
<dbReference type="Proteomes" id="UP000095787">
    <property type="component" value="Unassembled WGS sequence"/>
</dbReference>
<evidence type="ECO:0008006" key="5">
    <source>
        <dbReference type="Google" id="ProtNLM"/>
    </source>
</evidence>
<organism evidence="1 3">
    <name type="scientific">[Ruminococcus] torques</name>
    <dbReference type="NCBI Taxonomy" id="33039"/>
    <lineage>
        <taxon>Bacteria</taxon>
        <taxon>Bacillati</taxon>
        <taxon>Bacillota</taxon>
        <taxon>Clostridia</taxon>
        <taxon>Lachnospirales</taxon>
        <taxon>Lachnospiraceae</taxon>
        <taxon>Mediterraneibacter</taxon>
    </lineage>
</organism>
<evidence type="ECO:0000313" key="1">
    <source>
        <dbReference type="EMBL" id="CUO22446.1"/>
    </source>
</evidence>
<dbReference type="AlphaFoldDB" id="A0A174DEV2"/>
<accession>A0A174DEV2</accession>
<name>A0A174DEV2_9FIRM</name>
<dbReference type="RefSeq" id="WP_004845450.1">
    <property type="nucleotide sequence ID" value="NZ_AP028249.1"/>
</dbReference>
<dbReference type="Proteomes" id="UP000292665">
    <property type="component" value="Unassembled WGS sequence"/>
</dbReference>
<dbReference type="EMBL" id="CYZO01000025">
    <property type="protein sequence ID" value="CUO22446.1"/>
    <property type="molecule type" value="Genomic_DNA"/>
</dbReference>
<sequence>MIDKRLVPYSGLKKEPFSGSHNGMRYMMRSDNGRDSTTFTVFVYPEPWCFEQTPEDQIESHTFDLSEEGLDLAITWLWERFEAERDRWTQASQEIMHTVKKHTL</sequence>
<gene>
    <name evidence="2" type="ORF">EAI93_01205</name>
    <name evidence="1" type="ORF">ERS852456_01948</name>
</gene>
<evidence type="ECO:0000313" key="3">
    <source>
        <dbReference type="Proteomes" id="UP000095787"/>
    </source>
</evidence>
<reference evidence="1 3" key="1">
    <citation type="submission" date="2015-09" db="EMBL/GenBank/DDBJ databases">
        <authorList>
            <consortium name="Pathogen Informatics"/>
        </authorList>
    </citation>
    <scope>NUCLEOTIDE SEQUENCE [LARGE SCALE GENOMIC DNA]</scope>
    <source>
        <strain evidence="1 3">2789STDY5834841</strain>
    </source>
</reference>
<evidence type="ECO:0000313" key="2">
    <source>
        <dbReference type="EMBL" id="RYS82348.1"/>
    </source>
</evidence>
<protein>
    <recommendedName>
        <fullName evidence="5">GNAT family acetyltransferase</fullName>
    </recommendedName>
</protein>
<reference evidence="2 4" key="2">
    <citation type="journal article" date="2019" name="Science, e1252229">
        <title>Invertible promoters mediate bacterial phase variation, antibiotic resistance, and host adaptation in the gut.</title>
        <authorList>
            <person name="Jiang X."/>
            <person name="Hall A.B."/>
            <person name="Arthur T.D."/>
            <person name="Plichta D.R."/>
            <person name="Covington C.T."/>
            <person name="Poyet M."/>
            <person name="Crothers J."/>
            <person name="Moses P.L."/>
            <person name="Tolonen A.C."/>
            <person name="Vlamakis H."/>
            <person name="Alm E.J."/>
            <person name="Xavier R.J."/>
        </authorList>
    </citation>
    <scope>NUCLEOTIDE SEQUENCE [LARGE SCALE GENOMIC DNA]</scope>
    <source>
        <strain evidence="4">aa_0143</strain>
        <strain evidence="2">Aa_0143</strain>
    </source>
</reference>
<proteinExistence type="predicted"/>
<dbReference type="GeneID" id="97329239"/>